<feature type="compositionally biased region" description="Basic and acidic residues" evidence="1">
    <location>
        <begin position="54"/>
        <end position="69"/>
    </location>
</feature>
<dbReference type="AlphaFoldDB" id="A0A392QX37"/>
<organism evidence="2 3">
    <name type="scientific">Trifolium medium</name>
    <dbReference type="NCBI Taxonomy" id="97028"/>
    <lineage>
        <taxon>Eukaryota</taxon>
        <taxon>Viridiplantae</taxon>
        <taxon>Streptophyta</taxon>
        <taxon>Embryophyta</taxon>
        <taxon>Tracheophyta</taxon>
        <taxon>Spermatophyta</taxon>
        <taxon>Magnoliopsida</taxon>
        <taxon>eudicotyledons</taxon>
        <taxon>Gunneridae</taxon>
        <taxon>Pentapetalae</taxon>
        <taxon>rosids</taxon>
        <taxon>fabids</taxon>
        <taxon>Fabales</taxon>
        <taxon>Fabaceae</taxon>
        <taxon>Papilionoideae</taxon>
        <taxon>50 kb inversion clade</taxon>
        <taxon>NPAAA clade</taxon>
        <taxon>Hologalegina</taxon>
        <taxon>IRL clade</taxon>
        <taxon>Trifolieae</taxon>
        <taxon>Trifolium</taxon>
    </lineage>
</organism>
<proteinExistence type="predicted"/>
<reference evidence="2 3" key="1">
    <citation type="journal article" date="2018" name="Front. Plant Sci.">
        <title>Red Clover (Trifolium pratense) and Zigzag Clover (T. medium) - A Picture of Genomic Similarities and Differences.</title>
        <authorList>
            <person name="Dluhosova J."/>
            <person name="Istvanek J."/>
            <person name="Nedelnik J."/>
            <person name="Repkova J."/>
        </authorList>
    </citation>
    <scope>NUCLEOTIDE SEQUENCE [LARGE SCALE GENOMIC DNA]</scope>
    <source>
        <strain evidence="3">cv. 10/8</strain>
        <tissue evidence="2">Leaf</tissue>
    </source>
</reference>
<name>A0A392QX37_9FABA</name>
<dbReference type="EMBL" id="LXQA010163870">
    <property type="protein sequence ID" value="MCI28160.1"/>
    <property type="molecule type" value="Genomic_DNA"/>
</dbReference>
<feature type="compositionally biased region" description="Polar residues" evidence="1">
    <location>
        <begin position="1"/>
        <end position="10"/>
    </location>
</feature>
<feature type="region of interest" description="Disordered" evidence="1">
    <location>
        <begin position="1"/>
        <end position="69"/>
    </location>
</feature>
<dbReference type="Proteomes" id="UP000265520">
    <property type="component" value="Unassembled WGS sequence"/>
</dbReference>
<accession>A0A392QX37</accession>
<protein>
    <submittedName>
        <fullName evidence="2">Uncharacterized protein</fullName>
    </submittedName>
</protein>
<evidence type="ECO:0000256" key="1">
    <source>
        <dbReference type="SAM" id="MobiDB-lite"/>
    </source>
</evidence>
<evidence type="ECO:0000313" key="2">
    <source>
        <dbReference type="EMBL" id="MCI28160.1"/>
    </source>
</evidence>
<comment type="caution">
    <text evidence="2">The sequence shown here is derived from an EMBL/GenBank/DDBJ whole genome shotgun (WGS) entry which is preliminary data.</text>
</comment>
<keyword evidence="3" id="KW-1185">Reference proteome</keyword>
<evidence type="ECO:0000313" key="3">
    <source>
        <dbReference type="Proteomes" id="UP000265520"/>
    </source>
</evidence>
<sequence length="69" mass="7637">MVSKASSNSHECSRGTKIAKAAKTDKDSTPPHAEQLRPPQNRKPQHSQSTQREQTVKTRSKTDGGDEKH</sequence>